<dbReference type="RefSeq" id="WP_377720710.1">
    <property type="nucleotide sequence ID" value="NZ_JBHSAM010000031.1"/>
</dbReference>
<dbReference type="Gene3D" id="3.30.565.10">
    <property type="entry name" value="Histidine kinase-like ATPase, C-terminal domain"/>
    <property type="match status" value="1"/>
</dbReference>
<dbReference type="EMBL" id="JBHSAM010000031">
    <property type="protein sequence ID" value="MFC4102082.1"/>
    <property type="molecule type" value="Genomic_DNA"/>
</dbReference>
<keyword evidence="12" id="KW-1185">Reference proteome</keyword>
<dbReference type="Gene3D" id="3.30.450.40">
    <property type="match status" value="1"/>
</dbReference>
<dbReference type="CDD" id="cd00130">
    <property type="entry name" value="PAS"/>
    <property type="match status" value="1"/>
</dbReference>
<evidence type="ECO:0000313" key="11">
    <source>
        <dbReference type="EMBL" id="MFC4102082.1"/>
    </source>
</evidence>
<dbReference type="EC" id="2.7.13.3" evidence="2"/>
<dbReference type="CDD" id="cd16922">
    <property type="entry name" value="HATPase_EvgS-ArcB-TorS-like"/>
    <property type="match status" value="1"/>
</dbReference>
<dbReference type="InterPro" id="IPR035965">
    <property type="entry name" value="PAS-like_dom_sf"/>
</dbReference>
<dbReference type="Gene3D" id="3.30.450.20">
    <property type="entry name" value="PAS domain"/>
    <property type="match status" value="1"/>
</dbReference>
<evidence type="ECO:0000313" key="12">
    <source>
        <dbReference type="Proteomes" id="UP001595715"/>
    </source>
</evidence>
<organism evidence="11 12">
    <name type="scientific">Paenibacillus xanthanilyticus</name>
    <dbReference type="NCBI Taxonomy" id="1783531"/>
    <lineage>
        <taxon>Bacteria</taxon>
        <taxon>Bacillati</taxon>
        <taxon>Bacillota</taxon>
        <taxon>Bacilli</taxon>
        <taxon>Bacillales</taxon>
        <taxon>Paenibacillaceae</taxon>
        <taxon>Paenibacillus</taxon>
    </lineage>
</organism>
<dbReference type="SMART" id="SM00065">
    <property type="entry name" value="GAF"/>
    <property type="match status" value="1"/>
</dbReference>
<dbReference type="SUPFAM" id="SSF47384">
    <property type="entry name" value="Homodimeric domain of signal transducing histidine kinase"/>
    <property type="match status" value="1"/>
</dbReference>
<feature type="domain" description="PAS" evidence="10">
    <location>
        <begin position="301"/>
        <end position="351"/>
    </location>
</feature>
<evidence type="ECO:0000256" key="4">
    <source>
        <dbReference type="ARBA" id="ARBA00022679"/>
    </source>
</evidence>
<sequence>MSSLIPSVRSPLEDRSSGFLLVDHHYRIRNADSIALYLLEISNFVSASNQVLPDWMIEIIYKSQENFTRSSDNSFFQDVIYSPSQLWIELNVFIEKEVIFIYMKNLTPEKEVGSKIQKNHEQLLLLAEAANHIIFNEEPKQMLDALFADLSNYLELDVYFNYIYDPNADKLSLMNYAGIDSKTAESIKWLEFGEAVCGTVAQVRTKMIVENIQQSEDPRVQLIKGFGIQTYACHPLLSYGRLIGTLSFGSSTRSTFSRTELELMETISNQCAMAFERVFLITKLKATNQKLLANYDKLRYSENKFTEIFNAAHDGIIVLDADSNIIEANPSAYYMLGLDPSYLISKNVFDYCEIINLDKNIREVTLLVWNGLKKIFEYSVTNKGTSGEQIIIFRDITLKRKTALELIEAKEQAEQASKAKTDFLSMMSHELRTPLHSILGYSQMMIDDEIHQLNGIQLERATKLLKSARHLMELINEIIDHAQTESGPNLMLTDINLSEVIEDTIKLIEPMSKDKNITIENRIKPSCIVIGDLIRVRQILTNLLSNAIKYNYNNGRITIRSTLEEKKNQIKISIEDTGIGIPQNNFHDIFEPFFRIYDPLHNIEGTGIGLTIARNYVSLMGGEIGVDSKQNQGSKFWFTLPSSQNK</sequence>
<dbReference type="SUPFAM" id="SSF55781">
    <property type="entry name" value="GAF domain-like"/>
    <property type="match status" value="1"/>
</dbReference>
<dbReference type="InterPro" id="IPR003594">
    <property type="entry name" value="HATPase_dom"/>
</dbReference>
<dbReference type="InterPro" id="IPR004358">
    <property type="entry name" value="Sig_transdc_His_kin-like_C"/>
</dbReference>
<dbReference type="SUPFAM" id="SSF55874">
    <property type="entry name" value="ATPase domain of HSP90 chaperone/DNA topoisomerase II/histidine kinase"/>
    <property type="match status" value="1"/>
</dbReference>
<evidence type="ECO:0000256" key="5">
    <source>
        <dbReference type="ARBA" id="ARBA00022741"/>
    </source>
</evidence>
<keyword evidence="7 11" id="KW-0067">ATP-binding</keyword>
<evidence type="ECO:0000259" key="10">
    <source>
        <dbReference type="PROSITE" id="PS50112"/>
    </source>
</evidence>
<dbReference type="NCBIfam" id="TIGR00229">
    <property type="entry name" value="sensory_box"/>
    <property type="match status" value="1"/>
</dbReference>
<dbReference type="Pfam" id="PF00989">
    <property type="entry name" value="PAS"/>
    <property type="match status" value="1"/>
</dbReference>
<evidence type="ECO:0000256" key="7">
    <source>
        <dbReference type="ARBA" id="ARBA00022840"/>
    </source>
</evidence>
<comment type="catalytic activity">
    <reaction evidence="1">
        <text>ATP + protein L-histidine = ADP + protein N-phospho-L-histidine.</text>
        <dbReference type="EC" id="2.7.13.3"/>
    </reaction>
</comment>
<keyword evidence="5" id="KW-0547">Nucleotide-binding</keyword>
<evidence type="ECO:0000259" key="9">
    <source>
        <dbReference type="PROSITE" id="PS50109"/>
    </source>
</evidence>
<evidence type="ECO:0000256" key="1">
    <source>
        <dbReference type="ARBA" id="ARBA00000085"/>
    </source>
</evidence>
<dbReference type="InterPro" id="IPR036890">
    <property type="entry name" value="HATPase_C_sf"/>
</dbReference>
<feature type="domain" description="Histidine kinase" evidence="9">
    <location>
        <begin position="426"/>
        <end position="644"/>
    </location>
</feature>
<dbReference type="PANTHER" id="PTHR43047:SF64">
    <property type="entry name" value="HISTIDINE KINASE CONTAINING CHEY-HOMOLOGOUS RECEIVER DOMAIN AND PAS DOMAIN-RELATED"/>
    <property type="match status" value="1"/>
</dbReference>
<dbReference type="Proteomes" id="UP001595715">
    <property type="component" value="Unassembled WGS sequence"/>
</dbReference>
<dbReference type="InterPro" id="IPR003018">
    <property type="entry name" value="GAF"/>
</dbReference>
<dbReference type="SMART" id="SM00388">
    <property type="entry name" value="HisKA"/>
    <property type="match status" value="1"/>
</dbReference>
<evidence type="ECO:0000256" key="8">
    <source>
        <dbReference type="ARBA" id="ARBA00023012"/>
    </source>
</evidence>
<reference evidence="12" key="1">
    <citation type="journal article" date="2019" name="Int. J. Syst. Evol. Microbiol.">
        <title>The Global Catalogue of Microorganisms (GCM) 10K type strain sequencing project: providing services to taxonomists for standard genome sequencing and annotation.</title>
        <authorList>
            <consortium name="The Broad Institute Genomics Platform"/>
            <consortium name="The Broad Institute Genome Sequencing Center for Infectious Disease"/>
            <person name="Wu L."/>
            <person name="Ma J."/>
        </authorList>
    </citation>
    <scope>NUCLEOTIDE SEQUENCE [LARGE SCALE GENOMIC DNA]</scope>
    <source>
        <strain evidence="12">IBRC-M 10987</strain>
    </source>
</reference>
<dbReference type="PROSITE" id="PS50109">
    <property type="entry name" value="HIS_KIN"/>
    <property type="match status" value="1"/>
</dbReference>
<name>A0ABV8K7X5_9BACL</name>
<keyword evidence="4" id="KW-0808">Transferase</keyword>
<keyword evidence="8" id="KW-0902">Two-component regulatory system</keyword>
<dbReference type="PROSITE" id="PS50112">
    <property type="entry name" value="PAS"/>
    <property type="match status" value="1"/>
</dbReference>
<keyword evidence="3" id="KW-0597">Phosphoprotein</keyword>
<dbReference type="InterPro" id="IPR003661">
    <property type="entry name" value="HisK_dim/P_dom"/>
</dbReference>
<dbReference type="Pfam" id="PF02518">
    <property type="entry name" value="HATPase_c"/>
    <property type="match status" value="1"/>
</dbReference>
<dbReference type="PANTHER" id="PTHR43047">
    <property type="entry name" value="TWO-COMPONENT HISTIDINE PROTEIN KINASE"/>
    <property type="match status" value="1"/>
</dbReference>
<comment type="caution">
    <text evidence="11">The sequence shown here is derived from an EMBL/GenBank/DDBJ whole genome shotgun (WGS) entry which is preliminary data.</text>
</comment>
<dbReference type="Pfam" id="PF01590">
    <property type="entry name" value="GAF"/>
    <property type="match status" value="1"/>
</dbReference>
<dbReference type="InterPro" id="IPR029016">
    <property type="entry name" value="GAF-like_dom_sf"/>
</dbReference>
<accession>A0ABV8K7X5</accession>
<dbReference type="SMART" id="SM00091">
    <property type="entry name" value="PAS"/>
    <property type="match status" value="1"/>
</dbReference>
<dbReference type="GO" id="GO:0005524">
    <property type="term" value="F:ATP binding"/>
    <property type="evidence" value="ECO:0007669"/>
    <property type="project" value="UniProtKB-KW"/>
</dbReference>
<dbReference type="Gene3D" id="1.10.287.130">
    <property type="match status" value="1"/>
</dbReference>
<dbReference type="PRINTS" id="PR00344">
    <property type="entry name" value="BCTRLSENSOR"/>
</dbReference>
<gene>
    <name evidence="11" type="ORF">ACFOZ8_20830</name>
</gene>
<dbReference type="InterPro" id="IPR013767">
    <property type="entry name" value="PAS_fold"/>
</dbReference>
<protein>
    <recommendedName>
        <fullName evidence="2">histidine kinase</fullName>
        <ecNumber evidence="2">2.7.13.3</ecNumber>
    </recommendedName>
</protein>
<dbReference type="SMART" id="SM00387">
    <property type="entry name" value="HATPase_c"/>
    <property type="match status" value="1"/>
</dbReference>
<dbReference type="InterPro" id="IPR000014">
    <property type="entry name" value="PAS"/>
</dbReference>
<dbReference type="SUPFAM" id="SSF55785">
    <property type="entry name" value="PYP-like sensor domain (PAS domain)"/>
    <property type="match status" value="1"/>
</dbReference>
<dbReference type="CDD" id="cd00082">
    <property type="entry name" value="HisKA"/>
    <property type="match status" value="1"/>
</dbReference>
<dbReference type="InterPro" id="IPR005467">
    <property type="entry name" value="His_kinase_dom"/>
</dbReference>
<dbReference type="Pfam" id="PF00512">
    <property type="entry name" value="HisKA"/>
    <property type="match status" value="1"/>
</dbReference>
<evidence type="ECO:0000256" key="3">
    <source>
        <dbReference type="ARBA" id="ARBA00022553"/>
    </source>
</evidence>
<dbReference type="InterPro" id="IPR036097">
    <property type="entry name" value="HisK_dim/P_sf"/>
</dbReference>
<proteinExistence type="predicted"/>
<evidence type="ECO:0000256" key="6">
    <source>
        <dbReference type="ARBA" id="ARBA00022777"/>
    </source>
</evidence>
<keyword evidence="6" id="KW-0418">Kinase</keyword>
<evidence type="ECO:0000256" key="2">
    <source>
        <dbReference type="ARBA" id="ARBA00012438"/>
    </source>
</evidence>